<name>A0A401SD86_CHIPU</name>
<gene>
    <name evidence="1" type="ORF">chiPu_0006812</name>
</gene>
<evidence type="ECO:0000313" key="2">
    <source>
        <dbReference type="Proteomes" id="UP000287033"/>
    </source>
</evidence>
<evidence type="ECO:0000313" key="1">
    <source>
        <dbReference type="EMBL" id="GCC28382.1"/>
    </source>
</evidence>
<proteinExistence type="predicted"/>
<organism evidence="1 2">
    <name type="scientific">Chiloscyllium punctatum</name>
    <name type="common">Brownbanded bambooshark</name>
    <name type="synonym">Hemiscyllium punctatum</name>
    <dbReference type="NCBI Taxonomy" id="137246"/>
    <lineage>
        <taxon>Eukaryota</taxon>
        <taxon>Metazoa</taxon>
        <taxon>Chordata</taxon>
        <taxon>Craniata</taxon>
        <taxon>Vertebrata</taxon>
        <taxon>Chondrichthyes</taxon>
        <taxon>Elasmobranchii</taxon>
        <taxon>Galeomorphii</taxon>
        <taxon>Galeoidea</taxon>
        <taxon>Orectolobiformes</taxon>
        <taxon>Hemiscylliidae</taxon>
        <taxon>Chiloscyllium</taxon>
    </lineage>
</organism>
<accession>A0A401SD86</accession>
<dbReference type="EMBL" id="BEZZ01000201">
    <property type="protein sequence ID" value="GCC28382.1"/>
    <property type="molecule type" value="Genomic_DNA"/>
</dbReference>
<comment type="caution">
    <text evidence="1">The sequence shown here is derived from an EMBL/GenBank/DDBJ whole genome shotgun (WGS) entry which is preliminary data.</text>
</comment>
<protein>
    <submittedName>
        <fullName evidence="1">Uncharacterized protein</fullName>
    </submittedName>
</protein>
<sequence>MSLDRGDPAAALEPGPPGDLRKWRELVCSREEGNRAAAMERAARTVHACLDHQQRPPPGLEARDQLQLQQLLLLLLRLSRSCPFPDVRERSEHILQTMLVSTASTDRGATLPLQYLSSPLYPALSLYVSHTRV</sequence>
<dbReference type="Proteomes" id="UP000287033">
    <property type="component" value="Unassembled WGS sequence"/>
</dbReference>
<reference evidence="1 2" key="1">
    <citation type="journal article" date="2018" name="Nat. Ecol. Evol.">
        <title>Shark genomes provide insights into elasmobranch evolution and the origin of vertebrates.</title>
        <authorList>
            <person name="Hara Y"/>
            <person name="Yamaguchi K"/>
            <person name="Onimaru K"/>
            <person name="Kadota M"/>
            <person name="Koyanagi M"/>
            <person name="Keeley SD"/>
            <person name="Tatsumi K"/>
            <person name="Tanaka K"/>
            <person name="Motone F"/>
            <person name="Kageyama Y"/>
            <person name="Nozu R"/>
            <person name="Adachi N"/>
            <person name="Nishimura O"/>
            <person name="Nakagawa R"/>
            <person name="Tanegashima C"/>
            <person name="Kiyatake I"/>
            <person name="Matsumoto R"/>
            <person name="Murakumo K"/>
            <person name="Nishida K"/>
            <person name="Terakita A"/>
            <person name="Kuratani S"/>
            <person name="Sato K"/>
            <person name="Hyodo S Kuraku.S."/>
        </authorList>
    </citation>
    <scope>NUCLEOTIDE SEQUENCE [LARGE SCALE GENOMIC DNA]</scope>
</reference>
<keyword evidence="2" id="KW-1185">Reference proteome</keyword>
<dbReference type="AlphaFoldDB" id="A0A401SD86"/>